<proteinExistence type="predicted"/>
<evidence type="ECO:0000259" key="4">
    <source>
        <dbReference type="SMART" id="SM00560"/>
    </source>
</evidence>
<organism evidence="5 6">
    <name type="scientific">Algibacter miyuki</name>
    <dbReference type="NCBI Taxonomy" id="1306933"/>
    <lineage>
        <taxon>Bacteria</taxon>
        <taxon>Pseudomonadati</taxon>
        <taxon>Bacteroidota</taxon>
        <taxon>Flavobacteriia</taxon>
        <taxon>Flavobacteriales</taxon>
        <taxon>Flavobacteriaceae</taxon>
        <taxon>Algibacter</taxon>
    </lineage>
</organism>
<evidence type="ECO:0000256" key="2">
    <source>
        <dbReference type="ARBA" id="ARBA00023157"/>
    </source>
</evidence>
<dbReference type="RefSeq" id="WP_290268945.1">
    <property type="nucleotide sequence ID" value="NZ_JAUFQP010000007.1"/>
</dbReference>
<dbReference type="Pfam" id="PF13385">
    <property type="entry name" value="Laminin_G_3"/>
    <property type="match status" value="1"/>
</dbReference>
<dbReference type="SMART" id="SM00560">
    <property type="entry name" value="LamGL"/>
    <property type="match status" value="1"/>
</dbReference>
<dbReference type="InterPro" id="IPR006558">
    <property type="entry name" value="LamG-like"/>
</dbReference>
<comment type="caution">
    <text evidence="5">The sequence shown here is derived from an EMBL/GenBank/DDBJ whole genome shotgun (WGS) entry which is preliminary data.</text>
</comment>
<accession>A0ABV5GUV5</accession>
<feature type="domain" description="LamG-like jellyroll fold" evidence="4">
    <location>
        <begin position="407"/>
        <end position="570"/>
    </location>
</feature>
<gene>
    <name evidence="5" type="ORF">ACFFU1_00790</name>
</gene>
<reference evidence="5 6" key="1">
    <citation type="submission" date="2024-09" db="EMBL/GenBank/DDBJ databases">
        <authorList>
            <person name="Sun Q."/>
            <person name="Mori K."/>
        </authorList>
    </citation>
    <scope>NUCLEOTIDE SEQUENCE [LARGE SCALE GENOMIC DNA]</scope>
    <source>
        <strain evidence="5 6">CECT 8300</strain>
    </source>
</reference>
<dbReference type="Gene3D" id="2.60.120.200">
    <property type="match status" value="1"/>
</dbReference>
<dbReference type="Proteomes" id="UP001589590">
    <property type="component" value="Unassembled WGS sequence"/>
</dbReference>
<feature type="chain" id="PRO_5046594101" evidence="3">
    <location>
        <begin position="27"/>
        <end position="1277"/>
    </location>
</feature>
<feature type="signal peptide" evidence="3">
    <location>
        <begin position="1"/>
        <end position="26"/>
    </location>
</feature>
<evidence type="ECO:0000313" key="6">
    <source>
        <dbReference type="Proteomes" id="UP001589590"/>
    </source>
</evidence>
<dbReference type="InterPro" id="IPR013320">
    <property type="entry name" value="ConA-like_dom_sf"/>
</dbReference>
<keyword evidence="6" id="KW-1185">Reference proteome</keyword>
<evidence type="ECO:0000256" key="3">
    <source>
        <dbReference type="SAM" id="SignalP"/>
    </source>
</evidence>
<sequence length="1277" mass="139508">MGITLLVRKVQLLTLFTFLCAFALSAQCGFGCDVDDDNDGILDVDEMYVPTGYVDLGKTFSDNTSNPGTINGIYPFGGVSADLTFALEGGAAWNSGVGSKSIGSISGDYLNLQVKNSDFPAGDVAVYTFDFSDTAYDLEFKFGGFDYQDRADLVATINGVNVPITITDINVTTGTFYDQTIIGTNSSSSNAPNNSALINIPGGIDKLEIRVAKNNGSNSNATLQIFELSYNAGVHSDSDGIPNHLDLDSDDDGIPDNIEAQKTKGYILPSYTYDAQGLDNNYPGGLIPEDTDGDTVADFMDTDADDDGIPDILENGLANAISNVDTDNDGLDDAFETNGVNDTTLDVNEDIEDPTDLSILPDTDGDLISDGDLDYRDDMTTFVSNATIDFDGVDDYLDTETFITNWRSGTLMAWVKIKSDGGANLPNMYSIAGQESMRLYITNGRTPAFLIVAQNDVTASSNYPMNNYQAQPDPSFGISLEDDIWYHLAGVFDADTESVKIYLNGRLLNTVTDPGINSELITKNFNGTKHDYTNRNFRIGHYPTNRLPSFGHFRGNIDEVRVFQKALSDEQIQQMVYQEIGDNGGNVIGKVIPKDIQDLQTSDKVAWSTLEGYYPMTDIVNVTTADASSNNNTLTLHNITTIQEQTAPMPYVSVADGDWSNKATWLHGDVWDITDEVNNKDWSIVDIQNDVTTSKSHTTLGLLINDGNTLKVNGDNEVANTWYFELNGTLDLMDDSQLIQTMDSDLVTSANGKTLRRQEGTANPYWYNYWASPVGAAGVTTLSNNNASTNNPNNEVFKMDMLKFDTGLNPAFTSGYTGSNSISTYWLYIYINGLSYWDWAQVATNTDIKSGVGYTQKGSGNGGLEQQYIFEGKPNNGTILIDVKDKGGDGSVASVSKTEFLLGNPYPSALDIHAFIDDNAGVIDGPIQVWQQWSGSSHNLNEYNGGYAQITKVGSVRARQFVGLEGATTGGGVSGSQLPTRYLPVGQGFIVEIVKDGNIMFNNGQRLFVKEADANGGDSEGSTFLKSANGKAVKNTTVAKSTSEEDDSMKKLRLEFNSVTGPASKRELLLGFSEYTTDGFDYGYDAKCEECSNNDLNLELDGLSMNIQAYAAITDDKAVALNFKSSGDYTFEIKLTEQVSLDSDQAVYLRDNLTGTYFDLTQESAYRFTSTQGIFNKRFEIVFQDEQQSLSNQEVLVDDNFVYYQNNTKTFYAKKLSSDVTKLALVNMRGQIVFEQSNVSASELDSGIQFSNLETGAYVVWLRTDAENVVNKKIIIN</sequence>
<keyword evidence="2" id="KW-1015">Disulfide bond</keyword>
<evidence type="ECO:0000313" key="5">
    <source>
        <dbReference type="EMBL" id="MFB9103416.1"/>
    </source>
</evidence>
<dbReference type="EMBL" id="JBHMFA010000001">
    <property type="protein sequence ID" value="MFB9103416.1"/>
    <property type="molecule type" value="Genomic_DNA"/>
</dbReference>
<name>A0ABV5GUV5_9FLAO</name>
<keyword evidence="1 3" id="KW-0732">Signal</keyword>
<dbReference type="SUPFAM" id="SSF49899">
    <property type="entry name" value="Concanavalin A-like lectins/glucanases"/>
    <property type="match status" value="1"/>
</dbReference>
<evidence type="ECO:0000256" key="1">
    <source>
        <dbReference type="ARBA" id="ARBA00022729"/>
    </source>
</evidence>
<protein>
    <submittedName>
        <fullName evidence="5">LamG-like jellyroll fold domain-containing protein</fullName>
    </submittedName>
</protein>